<reference evidence="2" key="1">
    <citation type="submission" date="2016-10" db="EMBL/GenBank/DDBJ databases">
        <title>Sequence of Gallionella enrichment culture.</title>
        <authorList>
            <person name="Poehlein A."/>
            <person name="Muehling M."/>
            <person name="Daniel R."/>
        </authorList>
    </citation>
    <scope>NUCLEOTIDE SEQUENCE</scope>
</reference>
<organism evidence="2">
    <name type="scientific">mine drainage metagenome</name>
    <dbReference type="NCBI Taxonomy" id="410659"/>
    <lineage>
        <taxon>unclassified sequences</taxon>
        <taxon>metagenomes</taxon>
        <taxon>ecological metagenomes</taxon>
    </lineage>
</organism>
<accession>A0A1J5PL75</accession>
<dbReference type="EMBL" id="MLJW01003506">
    <property type="protein sequence ID" value="OIQ71906.1"/>
    <property type="molecule type" value="Genomic_DNA"/>
</dbReference>
<feature type="compositionally biased region" description="Low complexity" evidence="1">
    <location>
        <begin position="128"/>
        <end position="144"/>
    </location>
</feature>
<protein>
    <submittedName>
        <fullName evidence="2">Uncharacterized protein</fullName>
    </submittedName>
</protein>
<dbReference type="AlphaFoldDB" id="A0A1J5PL75"/>
<sequence>MPPRRRAPWPPADARRAPVSGRAGAVGNSTQRQVDGPRRAWEFPWVQGTHWRRRTSVWPLPARWPGATARYCGAAACRQALVHPHRCRQSRAGVRTRPSPRPGSQDCGCATGPGVPRQSPRRQPAGNSGRRTAASPASRRSAAAGCRTPRQAGATLPVRPGCGVPPRSRCPGPRR</sequence>
<feature type="region of interest" description="Disordered" evidence="1">
    <location>
        <begin position="1"/>
        <end position="34"/>
    </location>
</feature>
<feature type="region of interest" description="Disordered" evidence="1">
    <location>
        <begin position="88"/>
        <end position="175"/>
    </location>
</feature>
<evidence type="ECO:0000313" key="2">
    <source>
        <dbReference type="EMBL" id="OIQ71906.1"/>
    </source>
</evidence>
<comment type="caution">
    <text evidence="2">The sequence shown here is derived from an EMBL/GenBank/DDBJ whole genome shotgun (WGS) entry which is preliminary data.</text>
</comment>
<evidence type="ECO:0000256" key="1">
    <source>
        <dbReference type="SAM" id="MobiDB-lite"/>
    </source>
</evidence>
<gene>
    <name evidence="2" type="ORF">GALL_464730</name>
</gene>
<name>A0A1J5PL75_9ZZZZ</name>
<proteinExistence type="predicted"/>